<evidence type="ECO:0000313" key="2">
    <source>
        <dbReference type="EMBL" id="MFA1537805.1"/>
    </source>
</evidence>
<comment type="caution">
    <text evidence="2">The sequence shown here is derived from an EMBL/GenBank/DDBJ whole genome shotgun (WGS) entry which is preliminary data.</text>
</comment>
<dbReference type="InterPro" id="IPR032710">
    <property type="entry name" value="NTF2-like_dom_sf"/>
</dbReference>
<dbReference type="CDD" id="cd00531">
    <property type="entry name" value="NTF2_like"/>
    <property type="match status" value="1"/>
</dbReference>
<evidence type="ECO:0000313" key="3">
    <source>
        <dbReference type="Proteomes" id="UP001569963"/>
    </source>
</evidence>
<sequence length="197" mass="22155">MTVLADVPNAEREGRLGNQNAFLSTAAVKSKLPRMDLNALEEIRQVKYRYLRCLDLKDWNGFADTLTEDALGAYGTRAVGEPLRLEGRDAIVDYMRDNLGPEITTVHCAGQPEIRVDGDRAEGTWCLEDTVIAKAFRVLIRGSAFYEETYRRCADGGWRISAIGYERTYEYSISLDDVPSFRLLADRWAHSPSQPGT</sequence>
<dbReference type="RefSeq" id="WP_371947134.1">
    <property type="nucleotide sequence ID" value="NZ_JAXCEI010000001.1"/>
</dbReference>
<dbReference type="EMBL" id="JAXCEI010000001">
    <property type="protein sequence ID" value="MFA1537805.1"/>
    <property type="molecule type" value="Genomic_DNA"/>
</dbReference>
<gene>
    <name evidence="2" type="ORF">SM611_02595</name>
</gene>
<accession>A0ABV4Q5X2</accession>
<feature type="domain" description="SnoaL-like" evidence="1">
    <location>
        <begin position="37"/>
        <end position="161"/>
    </location>
</feature>
<dbReference type="InterPro" id="IPR037401">
    <property type="entry name" value="SnoaL-like"/>
</dbReference>
<reference evidence="2 3" key="1">
    <citation type="submission" date="2023-11" db="EMBL/GenBank/DDBJ databases">
        <title>Actinomadura monticuli sp. nov., isolated from volcanic ash.</title>
        <authorList>
            <person name="Lee S.D."/>
            <person name="Yang H."/>
            <person name="Kim I.S."/>
        </authorList>
    </citation>
    <scope>NUCLEOTIDE SEQUENCE [LARGE SCALE GENOMIC DNA]</scope>
    <source>
        <strain evidence="2 3">DLS-62</strain>
    </source>
</reference>
<evidence type="ECO:0000259" key="1">
    <source>
        <dbReference type="Pfam" id="PF13577"/>
    </source>
</evidence>
<dbReference type="Proteomes" id="UP001569963">
    <property type="component" value="Unassembled WGS sequence"/>
</dbReference>
<dbReference type="SUPFAM" id="SSF54427">
    <property type="entry name" value="NTF2-like"/>
    <property type="match status" value="1"/>
</dbReference>
<protein>
    <submittedName>
        <fullName evidence="2">Nuclear transport factor 2 family protein</fullName>
    </submittedName>
</protein>
<organism evidence="2 3">
    <name type="scientific">Actinomadura monticuli</name>
    <dbReference type="NCBI Taxonomy" id="3097367"/>
    <lineage>
        <taxon>Bacteria</taxon>
        <taxon>Bacillati</taxon>
        <taxon>Actinomycetota</taxon>
        <taxon>Actinomycetes</taxon>
        <taxon>Streptosporangiales</taxon>
        <taxon>Thermomonosporaceae</taxon>
        <taxon>Actinomadura</taxon>
    </lineage>
</organism>
<keyword evidence="3" id="KW-1185">Reference proteome</keyword>
<proteinExistence type="predicted"/>
<dbReference type="Gene3D" id="3.10.450.50">
    <property type="match status" value="1"/>
</dbReference>
<name>A0ABV4Q5X2_9ACTN</name>
<dbReference type="Pfam" id="PF13577">
    <property type="entry name" value="SnoaL_4"/>
    <property type="match status" value="1"/>
</dbReference>